<dbReference type="SUPFAM" id="SSF57701">
    <property type="entry name" value="Zn2/Cys6 DNA-binding domain"/>
    <property type="match status" value="1"/>
</dbReference>
<dbReference type="SMART" id="SM00066">
    <property type="entry name" value="GAL4"/>
    <property type="match status" value="1"/>
</dbReference>
<keyword evidence="12" id="KW-1185">Reference proteome</keyword>
<keyword evidence="4" id="KW-0805">Transcription regulation</keyword>
<gene>
    <name evidence="11" type="ORF">BP5553_09203</name>
</gene>
<dbReference type="PANTHER" id="PTHR47782:SF12">
    <property type="entry name" value="ZN(II)2CYS6 TRANSCRIPTION FACTOR (EUROFUNG)"/>
    <property type="match status" value="1"/>
</dbReference>
<evidence type="ECO:0000256" key="2">
    <source>
        <dbReference type="ARBA" id="ARBA00022723"/>
    </source>
</evidence>
<dbReference type="PANTHER" id="PTHR47782">
    <property type="entry name" value="ZN(II)2CYS6 TRANSCRIPTION FACTOR (EUROFUNG)-RELATED"/>
    <property type="match status" value="1"/>
</dbReference>
<dbReference type="CDD" id="cd14653">
    <property type="entry name" value="ZIP_Gal4p-like"/>
    <property type="match status" value="1"/>
</dbReference>
<dbReference type="GO" id="GO:0005634">
    <property type="term" value="C:nucleus"/>
    <property type="evidence" value="ECO:0007669"/>
    <property type="project" value="UniProtKB-SubCell"/>
</dbReference>
<dbReference type="RefSeq" id="XP_031865733.1">
    <property type="nucleotide sequence ID" value="XM_032017826.1"/>
</dbReference>
<evidence type="ECO:0000259" key="9">
    <source>
        <dbReference type="SMART" id="SM00066"/>
    </source>
</evidence>
<dbReference type="GO" id="GO:0006351">
    <property type="term" value="P:DNA-templated transcription"/>
    <property type="evidence" value="ECO:0007669"/>
    <property type="project" value="InterPro"/>
</dbReference>
<keyword evidence="5" id="KW-0238">DNA-binding</keyword>
<feature type="domain" description="Zn(2)-C6 fungal-type" evidence="9">
    <location>
        <begin position="30"/>
        <end position="84"/>
    </location>
</feature>
<sequence>MPQSISESSTRGKRTAQGPGPRPTRIRTGSRTQVACINCKESKLKVQTIKKAKLECDGRVPACTNCGRYQLTCLVEDPATRRRLPRNYLETLEGRVAALENLLQQLRYHASASPTGPTAETLLLQSEPGRDSAGQTASDKAKEDDDQISDLTAKVGMLDLKYSAAAEPHYLGSSSTFAFSRIINSALRQPVSRGPAFTAGSSLVDNLMPLTYPCSLPDYDTGIMLSNAYFENIHPQYPFLHEPTFRLWEMEVREPPQDLEYFDPVPTFFVNMVYAVGSLLLPNLGSLSQQLYMAAQLVSEQILMVDNLISIQAILCYTMFSLRSPMGPSLWKLSGLALRQCIELGYHRSVKRSKEPTPDHLQLELRKRAFWCAWGIDCSVATMLGRPLGLSLQEIDVEFPLDLDDVYVTSAGIGRSPRTSAIEPATGMSIAIQVFRLRCLSARIHTSLYSDTTSTTANLGPSLQNRVAELRQELDDWMAAAPPIKPRAGNALSIFASKDWFEVNYNHSIILLYRSQLAERKDGDFSVADEVFLECMKAAQNICHGYRRQYVGRPINYTWGALHLLVTAGLTYLHCLWSRSCREVSRQDEISSTCTDCTIVLTVMAERWEDAAVYRDIFEALAARTMTMLVRWRSEQWSVVTPTEAMPANNSNLGECLSQEQVNQWMAYINAVGMMDSIGGLLSGFVDDPIDHEQGQDVSAGHVATEWGSCDSNEDEMLSFFPIVQ</sequence>
<evidence type="ECO:0000256" key="3">
    <source>
        <dbReference type="ARBA" id="ARBA00022833"/>
    </source>
</evidence>
<dbReference type="SMART" id="SM00906">
    <property type="entry name" value="Fungal_trans"/>
    <property type="match status" value="1"/>
</dbReference>
<evidence type="ECO:0000313" key="11">
    <source>
        <dbReference type="EMBL" id="RDL31801.1"/>
    </source>
</evidence>
<reference evidence="11 12" key="1">
    <citation type="journal article" date="2018" name="IMA Fungus">
        <title>IMA Genome-F 9: Draft genome sequence of Annulohypoxylon stygium, Aspergillus mulundensis, Berkeleyomyces basicola (syn. Thielaviopsis basicola), Ceratocystis smalleyi, two Cercospora beticola strains, Coleophoma cylindrospora, Fusarium fracticaudum, Phialophora cf. hyalina, and Morchella septimelata.</title>
        <authorList>
            <person name="Wingfield B.D."/>
            <person name="Bills G.F."/>
            <person name="Dong Y."/>
            <person name="Huang W."/>
            <person name="Nel W.J."/>
            <person name="Swalarsk-Parry B.S."/>
            <person name="Vaghefi N."/>
            <person name="Wilken P.M."/>
            <person name="An Z."/>
            <person name="de Beer Z.W."/>
            <person name="De Vos L."/>
            <person name="Chen L."/>
            <person name="Duong T.A."/>
            <person name="Gao Y."/>
            <person name="Hammerbacher A."/>
            <person name="Kikkert J.R."/>
            <person name="Li Y."/>
            <person name="Li H."/>
            <person name="Li K."/>
            <person name="Li Q."/>
            <person name="Liu X."/>
            <person name="Ma X."/>
            <person name="Naidoo K."/>
            <person name="Pethybridge S.J."/>
            <person name="Sun J."/>
            <person name="Steenkamp E.T."/>
            <person name="van der Nest M.A."/>
            <person name="van Wyk S."/>
            <person name="Wingfield M.J."/>
            <person name="Xiong C."/>
            <person name="Yue Q."/>
            <person name="Zhang X."/>
        </authorList>
    </citation>
    <scope>NUCLEOTIDE SEQUENCE [LARGE SCALE GENOMIC DNA]</scope>
    <source>
        <strain evidence="11 12">BP 5553</strain>
    </source>
</reference>
<feature type="region of interest" description="Disordered" evidence="8">
    <location>
        <begin position="1"/>
        <end position="27"/>
    </location>
</feature>
<dbReference type="GO" id="GO:0045944">
    <property type="term" value="P:positive regulation of transcription by RNA polymerase II"/>
    <property type="evidence" value="ECO:0007669"/>
    <property type="project" value="TreeGrafter"/>
</dbReference>
<dbReference type="Pfam" id="PF04082">
    <property type="entry name" value="Fungal_trans"/>
    <property type="match status" value="1"/>
</dbReference>
<dbReference type="EMBL" id="NPIC01000011">
    <property type="protein sequence ID" value="RDL31801.1"/>
    <property type="molecule type" value="Genomic_DNA"/>
</dbReference>
<dbReference type="GO" id="GO:0000981">
    <property type="term" value="F:DNA-binding transcription factor activity, RNA polymerase II-specific"/>
    <property type="evidence" value="ECO:0007669"/>
    <property type="project" value="InterPro"/>
</dbReference>
<evidence type="ECO:0000256" key="4">
    <source>
        <dbReference type="ARBA" id="ARBA00023015"/>
    </source>
</evidence>
<evidence type="ECO:0008006" key="13">
    <source>
        <dbReference type="Google" id="ProtNLM"/>
    </source>
</evidence>
<evidence type="ECO:0000256" key="5">
    <source>
        <dbReference type="ARBA" id="ARBA00023125"/>
    </source>
</evidence>
<dbReference type="AlphaFoldDB" id="A0A370TC31"/>
<proteinExistence type="predicted"/>
<comment type="subcellular location">
    <subcellularLocation>
        <location evidence="1">Nucleus</location>
    </subcellularLocation>
</comment>
<dbReference type="GO" id="GO:0008270">
    <property type="term" value="F:zinc ion binding"/>
    <property type="evidence" value="ECO:0007669"/>
    <property type="project" value="InterPro"/>
</dbReference>
<dbReference type="InterPro" id="IPR036864">
    <property type="entry name" value="Zn2-C6_fun-type_DNA-bd_sf"/>
</dbReference>
<dbReference type="InterPro" id="IPR052202">
    <property type="entry name" value="Yeast_MetPath_Reg"/>
</dbReference>
<keyword evidence="6" id="KW-0804">Transcription</keyword>
<dbReference type="Gene3D" id="4.10.240.10">
    <property type="entry name" value="Zn(2)-C6 fungal-type DNA-binding domain"/>
    <property type="match status" value="1"/>
</dbReference>
<accession>A0A370TC31</accession>
<evidence type="ECO:0000256" key="7">
    <source>
        <dbReference type="ARBA" id="ARBA00023242"/>
    </source>
</evidence>
<feature type="region of interest" description="Disordered" evidence="8">
    <location>
        <begin position="125"/>
        <end position="146"/>
    </location>
</feature>
<dbReference type="Proteomes" id="UP000254866">
    <property type="component" value="Unassembled WGS sequence"/>
</dbReference>
<keyword evidence="2" id="KW-0479">Metal-binding</keyword>
<feature type="domain" description="Xylanolytic transcriptional activator regulatory" evidence="10">
    <location>
        <begin position="330"/>
        <end position="406"/>
    </location>
</feature>
<name>A0A370TC31_9HELO</name>
<dbReference type="InterPro" id="IPR007219">
    <property type="entry name" value="XnlR_reg_dom"/>
</dbReference>
<evidence type="ECO:0000259" key="10">
    <source>
        <dbReference type="SMART" id="SM00906"/>
    </source>
</evidence>
<organism evidence="11 12">
    <name type="scientific">Venustampulla echinocandica</name>
    <dbReference type="NCBI Taxonomy" id="2656787"/>
    <lineage>
        <taxon>Eukaryota</taxon>
        <taxon>Fungi</taxon>
        <taxon>Dikarya</taxon>
        <taxon>Ascomycota</taxon>
        <taxon>Pezizomycotina</taxon>
        <taxon>Leotiomycetes</taxon>
        <taxon>Helotiales</taxon>
        <taxon>Pleuroascaceae</taxon>
        <taxon>Venustampulla</taxon>
    </lineage>
</organism>
<evidence type="ECO:0000313" key="12">
    <source>
        <dbReference type="Proteomes" id="UP000254866"/>
    </source>
</evidence>
<keyword evidence="7" id="KW-0539">Nucleus</keyword>
<dbReference type="CDD" id="cd00067">
    <property type="entry name" value="GAL4"/>
    <property type="match status" value="1"/>
</dbReference>
<evidence type="ECO:0000256" key="8">
    <source>
        <dbReference type="SAM" id="MobiDB-lite"/>
    </source>
</evidence>
<comment type="caution">
    <text evidence="11">The sequence shown here is derived from an EMBL/GenBank/DDBJ whole genome shotgun (WGS) entry which is preliminary data.</text>
</comment>
<dbReference type="CDD" id="cd12148">
    <property type="entry name" value="fungal_TF_MHR"/>
    <property type="match status" value="1"/>
</dbReference>
<dbReference type="GeneID" id="43602052"/>
<dbReference type="GO" id="GO:0043565">
    <property type="term" value="F:sequence-specific DNA binding"/>
    <property type="evidence" value="ECO:0007669"/>
    <property type="project" value="TreeGrafter"/>
</dbReference>
<keyword evidence="3" id="KW-0862">Zinc</keyword>
<dbReference type="OrthoDB" id="2399539at2759"/>
<dbReference type="InterPro" id="IPR001138">
    <property type="entry name" value="Zn2Cys6_DnaBD"/>
</dbReference>
<protein>
    <recommendedName>
        <fullName evidence="13">Transcription factor domain-containing protein</fullName>
    </recommendedName>
</protein>
<evidence type="ECO:0000256" key="1">
    <source>
        <dbReference type="ARBA" id="ARBA00004123"/>
    </source>
</evidence>
<evidence type="ECO:0000256" key="6">
    <source>
        <dbReference type="ARBA" id="ARBA00023163"/>
    </source>
</evidence>